<keyword evidence="1" id="KW-0812">Transmembrane</keyword>
<keyword evidence="3" id="KW-1185">Reference proteome</keyword>
<feature type="transmembrane region" description="Helical" evidence="1">
    <location>
        <begin position="12"/>
        <end position="37"/>
    </location>
</feature>
<evidence type="ECO:0000313" key="3">
    <source>
        <dbReference type="Proteomes" id="UP000321234"/>
    </source>
</evidence>
<protein>
    <submittedName>
        <fullName evidence="2">Uncharacterized protein</fullName>
    </submittedName>
</protein>
<gene>
    <name evidence="2" type="ORF">FMM08_15355</name>
</gene>
<feature type="transmembrane region" description="Helical" evidence="1">
    <location>
        <begin position="130"/>
        <end position="149"/>
    </location>
</feature>
<comment type="caution">
    <text evidence="2">The sequence shown here is derived from an EMBL/GenBank/DDBJ whole genome shotgun (WGS) entry which is preliminary data.</text>
</comment>
<reference evidence="2 3" key="1">
    <citation type="submission" date="2019-07" db="EMBL/GenBank/DDBJ databases">
        <title>Quadrisphaera sp. strain DD2A genome sequencing and assembly.</title>
        <authorList>
            <person name="Kim I."/>
        </authorList>
    </citation>
    <scope>NUCLEOTIDE SEQUENCE [LARGE SCALE GENOMIC DNA]</scope>
    <source>
        <strain evidence="2 3">DD2A</strain>
    </source>
</reference>
<sequence>MSAPARSTPKPPALSVAFTWLAWPVIFATIFAGWGVLKAPSAYGYATGTEVVASTRAGGTCETTIVVRGAGRGGTDCPATWTADGREVRGTLTTHYGGTLDSTTGDPDTYRAVAWGTTAATGYDAFDLRWGLLSPFGLLVGAAFLWWGFAGADRRLARKVGRELRGGAVVPWGPFVLHADGLQVGGHRLPWHLVRVAGEGKVKRARWTDKTVRLDLAGTTTGDLFPPQLSEAGAFARVVRTFSPAQPSQPV</sequence>
<keyword evidence="1" id="KW-1133">Transmembrane helix</keyword>
<accession>A0A5C8ZCS4</accession>
<dbReference type="EMBL" id="VKAC01000009">
    <property type="protein sequence ID" value="TXR55254.1"/>
    <property type="molecule type" value="Genomic_DNA"/>
</dbReference>
<keyword evidence="1" id="KW-0472">Membrane</keyword>
<dbReference type="RefSeq" id="WP_147927261.1">
    <property type="nucleotide sequence ID" value="NZ_VKAC01000009.1"/>
</dbReference>
<proteinExistence type="predicted"/>
<evidence type="ECO:0000256" key="1">
    <source>
        <dbReference type="SAM" id="Phobius"/>
    </source>
</evidence>
<evidence type="ECO:0000313" key="2">
    <source>
        <dbReference type="EMBL" id="TXR55254.1"/>
    </source>
</evidence>
<dbReference type="OrthoDB" id="10005065at2"/>
<organism evidence="2 3">
    <name type="scientific">Quadrisphaera setariae</name>
    <dbReference type="NCBI Taxonomy" id="2593304"/>
    <lineage>
        <taxon>Bacteria</taxon>
        <taxon>Bacillati</taxon>
        <taxon>Actinomycetota</taxon>
        <taxon>Actinomycetes</taxon>
        <taxon>Kineosporiales</taxon>
        <taxon>Kineosporiaceae</taxon>
        <taxon>Quadrisphaera</taxon>
    </lineage>
</organism>
<dbReference type="AlphaFoldDB" id="A0A5C8ZCS4"/>
<dbReference type="Proteomes" id="UP000321234">
    <property type="component" value="Unassembled WGS sequence"/>
</dbReference>
<name>A0A5C8ZCS4_9ACTN</name>